<proteinExistence type="predicted"/>
<evidence type="ECO:0000313" key="2">
    <source>
        <dbReference type="Proteomes" id="UP000250163"/>
    </source>
</evidence>
<accession>A0A330LWJ3</accession>
<protein>
    <submittedName>
        <fullName evidence="1">Uncharacterized protein</fullName>
    </submittedName>
</protein>
<dbReference type="AlphaFoldDB" id="A0A330LWJ3"/>
<keyword evidence="2" id="KW-1185">Reference proteome</keyword>
<organism evidence="1 2">
    <name type="scientific">Moritella yayanosii</name>
    <dbReference type="NCBI Taxonomy" id="69539"/>
    <lineage>
        <taxon>Bacteria</taxon>
        <taxon>Pseudomonadati</taxon>
        <taxon>Pseudomonadota</taxon>
        <taxon>Gammaproteobacteria</taxon>
        <taxon>Alteromonadales</taxon>
        <taxon>Moritellaceae</taxon>
        <taxon>Moritella</taxon>
    </lineage>
</organism>
<name>A0A330LWJ3_9GAMM</name>
<sequence>MSTAADIIAQNAVQTASNTLSANDEAKASKISVVDASSSVMAWVREMGSASASIHTMNKNTQQIAEVLEVIA</sequence>
<dbReference type="KEGG" id="mya:MORIYA_1997"/>
<dbReference type="Proteomes" id="UP000250163">
    <property type="component" value="Chromosome MORIYA"/>
</dbReference>
<dbReference type="RefSeq" id="WP_331838543.1">
    <property type="nucleotide sequence ID" value="NZ_LS483250.1"/>
</dbReference>
<dbReference type="EMBL" id="LS483250">
    <property type="protein sequence ID" value="SQD78475.1"/>
    <property type="molecule type" value="Genomic_DNA"/>
</dbReference>
<evidence type="ECO:0000313" key="1">
    <source>
        <dbReference type="EMBL" id="SQD78475.1"/>
    </source>
</evidence>
<reference evidence="2" key="1">
    <citation type="submission" date="2018-05" db="EMBL/GenBank/DDBJ databases">
        <authorList>
            <person name="Cea G.-C."/>
            <person name="William W."/>
        </authorList>
    </citation>
    <scope>NUCLEOTIDE SEQUENCE [LARGE SCALE GENOMIC DNA]</scope>
    <source>
        <strain evidence="2">DB21MT 5</strain>
    </source>
</reference>
<gene>
    <name evidence="1" type="ORF">MORIYA_1997</name>
</gene>